<evidence type="ECO:0000256" key="2">
    <source>
        <dbReference type="SAM" id="MobiDB-lite"/>
    </source>
</evidence>
<dbReference type="Pfam" id="PF08205">
    <property type="entry name" value="C2-set_2"/>
    <property type="match status" value="1"/>
</dbReference>
<dbReference type="InterPro" id="IPR007110">
    <property type="entry name" value="Ig-like_dom"/>
</dbReference>
<dbReference type="SUPFAM" id="SSF48726">
    <property type="entry name" value="Immunoglobulin"/>
    <property type="match status" value="2"/>
</dbReference>
<reference evidence="4" key="2">
    <citation type="submission" date="2020-05" db="UniProtKB">
        <authorList>
            <consortium name="EnsemblMetazoa"/>
        </authorList>
    </citation>
    <scope>IDENTIFICATION</scope>
    <source>
        <strain evidence="4">FAR1</strain>
    </source>
</reference>
<protein>
    <recommendedName>
        <fullName evidence="3">Ig-like domain-containing protein</fullName>
    </recommendedName>
</protein>
<sequence>MPRASPLPVAKQNFPAHGRKKRGAVGLRQDDSYVQVRLSVYGQSTVNVQLVVKKYVERGSPVALYCENDVLPDILYKVTFLKEDSKIFEYIKGRSPPYRNYSIPGAEIDWKKVTPSTLTLKNVDYDASGSYYCEVSTDTPIFTKASNDETLHVMLPQKGPPTIEFAKKQLYYGDMLIANCTTSRARPPPHITWLINGKQVDDAHVRQLHHNSKNSHRSKAQQIISKTTIYHGKVVGSGNIGTSGSVSLKELKERTKGNLDGTVENDFQDKLTKSTSSMGLGGGNGGYSGGGFEIQPNIGYNSFESGYNYGIKMHHPGRERSGGSTIGLLNGAFGGPAYGSFGGMAGLGSLDWIIMYALHLAAGSPPAALGCVSSASLQPLMAVHGSRPSSEHKYRRHLYEGTYEPRKSHRVSASYSQLSIRITEALTNNLGRIEITCLATIPAHVEPGEQYADYKTSLIKLDIEQNDQTSPQPSMSGMAAFGNSGAAQNSFHSVHVRSWSSVALLALAPLALATVAHWPVCV</sequence>
<organism evidence="4 5">
    <name type="scientific">Anopheles farauti</name>
    <dbReference type="NCBI Taxonomy" id="69004"/>
    <lineage>
        <taxon>Eukaryota</taxon>
        <taxon>Metazoa</taxon>
        <taxon>Ecdysozoa</taxon>
        <taxon>Arthropoda</taxon>
        <taxon>Hexapoda</taxon>
        <taxon>Insecta</taxon>
        <taxon>Pterygota</taxon>
        <taxon>Neoptera</taxon>
        <taxon>Endopterygota</taxon>
        <taxon>Diptera</taxon>
        <taxon>Nematocera</taxon>
        <taxon>Culicoidea</taxon>
        <taxon>Culicidae</taxon>
        <taxon>Anophelinae</taxon>
        <taxon>Anopheles</taxon>
    </lineage>
</organism>
<dbReference type="EMBL" id="AXCN02001409">
    <property type="status" value="NOT_ANNOTATED_CDS"/>
    <property type="molecule type" value="Genomic_DNA"/>
</dbReference>
<dbReference type="InterPro" id="IPR013783">
    <property type="entry name" value="Ig-like_fold"/>
</dbReference>
<dbReference type="VEuPathDB" id="VectorBase:AFAF005735"/>
<keyword evidence="5" id="KW-1185">Reference proteome</keyword>
<evidence type="ECO:0000313" key="4">
    <source>
        <dbReference type="EnsemblMetazoa" id="AFAF005735-PA"/>
    </source>
</evidence>
<dbReference type="InterPro" id="IPR036179">
    <property type="entry name" value="Ig-like_dom_sf"/>
</dbReference>
<feature type="domain" description="Ig-like" evidence="3">
    <location>
        <begin position="161"/>
        <end position="272"/>
    </location>
</feature>
<reference evidence="5" key="1">
    <citation type="submission" date="2014-01" db="EMBL/GenBank/DDBJ databases">
        <title>The Genome Sequence of Anopheles farauti FAR1 (V2).</title>
        <authorList>
            <consortium name="The Broad Institute Genomics Platform"/>
            <person name="Neafsey D.E."/>
            <person name="Besansky N."/>
            <person name="Howell P."/>
            <person name="Walton C."/>
            <person name="Young S.K."/>
            <person name="Zeng Q."/>
            <person name="Gargeya S."/>
            <person name="Fitzgerald M."/>
            <person name="Haas B."/>
            <person name="Abouelleil A."/>
            <person name="Allen A.W."/>
            <person name="Alvarado L."/>
            <person name="Arachchi H.M."/>
            <person name="Berlin A.M."/>
            <person name="Chapman S.B."/>
            <person name="Gainer-Dewar J."/>
            <person name="Goldberg J."/>
            <person name="Griggs A."/>
            <person name="Gujja S."/>
            <person name="Hansen M."/>
            <person name="Howarth C."/>
            <person name="Imamovic A."/>
            <person name="Ireland A."/>
            <person name="Larimer J."/>
            <person name="McCowan C."/>
            <person name="Murphy C."/>
            <person name="Pearson M."/>
            <person name="Poon T.W."/>
            <person name="Priest M."/>
            <person name="Roberts A."/>
            <person name="Saif S."/>
            <person name="Shea T."/>
            <person name="Sisk P."/>
            <person name="Sykes S."/>
            <person name="Wortman J."/>
            <person name="Nusbaum C."/>
            <person name="Birren B."/>
        </authorList>
    </citation>
    <scope>NUCLEOTIDE SEQUENCE [LARGE SCALE GENOMIC DNA]</scope>
    <source>
        <strain evidence="5">FAR1</strain>
    </source>
</reference>
<dbReference type="PROSITE" id="PS50835">
    <property type="entry name" value="IG_LIKE"/>
    <property type="match status" value="2"/>
</dbReference>
<dbReference type="STRING" id="69004.A0A182Q9I8"/>
<evidence type="ECO:0000259" key="3">
    <source>
        <dbReference type="PROSITE" id="PS50835"/>
    </source>
</evidence>
<evidence type="ECO:0000313" key="5">
    <source>
        <dbReference type="Proteomes" id="UP000075886"/>
    </source>
</evidence>
<dbReference type="AlphaFoldDB" id="A0A182Q9I8"/>
<feature type="region of interest" description="Disordered" evidence="2">
    <location>
        <begin position="1"/>
        <end position="21"/>
    </location>
</feature>
<name>A0A182Q9I8_9DIPT</name>
<dbReference type="InterPro" id="IPR013162">
    <property type="entry name" value="CD80_C2-set"/>
</dbReference>
<accession>A0A182Q9I8</accession>
<evidence type="ECO:0000256" key="1">
    <source>
        <dbReference type="ARBA" id="ARBA00023157"/>
    </source>
</evidence>
<dbReference type="PANTHER" id="PTHR21261">
    <property type="entry name" value="BEAT PROTEIN"/>
    <property type="match status" value="1"/>
</dbReference>
<dbReference type="PANTHER" id="PTHR21261:SF3">
    <property type="entry name" value="BEATEN PATH VII"/>
    <property type="match status" value="1"/>
</dbReference>
<dbReference type="Gene3D" id="2.60.40.10">
    <property type="entry name" value="Immunoglobulins"/>
    <property type="match status" value="2"/>
</dbReference>
<keyword evidence="1" id="KW-1015">Disulfide bond</keyword>
<dbReference type="EnsemblMetazoa" id="AFAF005735-RA">
    <property type="protein sequence ID" value="AFAF005735-PA"/>
    <property type="gene ID" value="AFAF005735"/>
</dbReference>
<dbReference type="Proteomes" id="UP000075886">
    <property type="component" value="Unassembled WGS sequence"/>
</dbReference>
<proteinExistence type="predicted"/>
<feature type="domain" description="Ig-like" evidence="3">
    <location>
        <begin position="44"/>
        <end position="143"/>
    </location>
</feature>